<dbReference type="Proteomes" id="UP000280344">
    <property type="component" value="Chromosome"/>
</dbReference>
<dbReference type="SUPFAM" id="SSF103473">
    <property type="entry name" value="MFS general substrate transporter"/>
    <property type="match status" value="1"/>
</dbReference>
<feature type="transmembrane region" description="Helical" evidence="6">
    <location>
        <begin position="236"/>
        <end position="256"/>
    </location>
</feature>
<dbReference type="OrthoDB" id="9815525at2"/>
<keyword evidence="3 6" id="KW-0812">Transmembrane</keyword>
<dbReference type="EMBL" id="CP034593">
    <property type="protein sequence ID" value="AZQ76055.1"/>
    <property type="molecule type" value="Genomic_DNA"/>
</dbReference>
<evidence type="ECO:0000256" key="4">
    <source>
        <dbReference type="ARBA" id="ARBA00022989"/>
    </source>
</evidence>
<feature type="transmembrane region" description="Helical" evidence="6">
    <location>
        <begin position="28"/>
        <end position="55"/>
    </location>
</feature>
<dbReference type="AlphaFoldDB" id="A0A3S9PUM8"/>
<proteinExistence type="predicted"/>
<dbReference type="Pfam" id="PF07690">
    <property type="entry name" value="MFS_1"/>
    <property type="match status" value="1"/>
</dbReference>
<dbReference type="RefSeq" id="WP_126702864.1">
    <property type="nucleotide sequence ID" value="NZ_CP034593.1"/>
</dbReference>
<feature type="transmembrane region" description="Helical" evidence="6">
    <location>
        <begin position="208"/>
        <end position="230"/>
    </location>
</feature>
<keyword evidence="5 6" id="KW-0472">Membrane</keyword>
<reference evidence="7 8" key="1">
    <citation type="submission" date="2018-12" db="EMBL/GenBank/DDBJ databases">
        <title>Complete genome sequence of Flaviflexus sp. H23T48.</title>
        <authorList>
            <person name="Bae J.-W."/>
            <person name="Lee J.-Y."/>
        </authorList>
    </citation>
    <scope>NUCLEOTIDE SEQUENCE [LARGE SCALE GENOMIC DNA]</scope>
    <source>
        <strain evidence="7 8">H23T48</strain>
    </source>
</reference>
<dbReference type="InterPro" id="IPR036259">
    <property type="entry name" value="MFS_trans_sf"/>
</dbReference>
<feature type="transmembrane region" description="Helical" evidence="6">
    <location>
        <begin position="277"/>
        <end position="297"/>
    </location>
</feature>
<comment type="subcellular location">
    <subcellularLocation>
        <location evidence="1">Cell membrane</location>
        <topology evidence="1">Multi-pass membrane protein</topology>
    </subcellularLocation>
</comment>
<keyword evidence="4 6" id="KW-1133">Transmembrane helix</keyword>
<dbReference type="KEGG" id="flh:EJ997_00675"/>
<name>A0A3S9PUM8_9ACTO</name>
<dbReference type="InterPro" id="IPR011701">
    <property type="entry name" value="MFS"/>
</dbReference>
<evidence type="ECO:0008006" key="9">
    <source>
        <dbReference type="Google" id="ProtNLM"/>
    </source>
</evidence>
<organism evidence="7 8">
    <name type="scientific">Flaviflexus ciconiae</name>
    <dbReference type="NCBI Taxonomy" id="2496867"/>
    <lineage>
        <taxon>Bacteria</taxon>
        <taxon>Bacillati</taxon>
        <taxon>Actinomycetota</taxon>
        <taxon>Actinomycetes</taxon>
        <taxon>Actinomycetales</taxon>
        <taxon>Actinomycetaceae</taxon>
        <taxon>Flaviflexus</taxon>
    </lineage>
</organism>
<gene>
    <name evidence="7" type="ORF">EJ997_00675</name>
</gene>
<sequence>MEPLPCGLAGHAQRFTDARPAQTLSGPVLLLAAGIIGIADVVFTTAETTVIPALVPKKRLKHAYSRLAVTSQSASAAAAGTGSLALGFLGMPGMITLAVTSYVSSLLSQLGIRAPAQPETMQIRPKARLRDGFVAFWEIPALRALTTSAALTNAGVMLGNTILPVFILSDLGFSPAIYAALGVISTIGAIIGAGLAPRLSGHNGLRRLRIACALVAVSAVLLAVFCQRLPGPELIWLAIQGFSWNLLVSISAVSGAEVLPKTISQEQLASVAASQRTITLGIMPISALIGGALGTVAGSVPMLVVWAELAGLATLPILAKRSLEDYR</sequence>
<dbReference type="Gene3D" id="1.20.1250.20">
    <property type="entry name" value="MFS general substrate transporter like domains"/>
    <property type="match status" value="1"/>
</dbReference>
<dbReference type="GO" id="GO:0022857">
    <property type="term" value="F:transmembrane transporter activity"/>
    <property type="evidence" value="ECO:0007669"/>
    <property type="project" value="InterPro"/>
</dbReference>
<keyword evidence="8" id="KW-1185">Reference proteome</keyword>
<evidence type="ECO:0000256" key="6">
    <source>
        <dbReference type="SAM" id="Phobius"/>
    </source>
</evidence>
<feature type="transmembrane region" description="Helical" evidence="6">
    <location>
        <begin position="176"/>
        <end position="196"/>
    </location>
</feature>
<dbReference type="PANTHER" id="PTHR23513:SF6">
    <property type="entry name" value="MAJOR FACILITATOR SUPERFAMILY ASSOCIATED DOMAIN-CONTAINING PROTEIN"/>
    <property type="match status" value="1"/>
</dbReference>
<evidence type="ECO:0000256" key="5">
    <source>
        <dbReference type="ARBA" id="ARBA00023136"/>
    </source>
</evidence>
<evidence type="ECO:0000256" key="2">
    <source>
        <dbReference type="ARBA" id="ARBA00022475"/>
    </source>
</evidence>
<dbReference type="GO" id="GO:0005886">
    <property type="term" value="C:plasma membrane"/>
    <property type="evidence" value="ECO:0007669"/>
    <property type="project" value="UniProtKB-SubCell"/>
</dbReference>
<evidence type="ECO:0000256" key="3">
    <source>
        <dbReference type="ARBA" id="ARBA00022692"/>
    </source>
</evidence>
<evidence type="ECO:0000256" key="1">
    <source>
        <dbReference type="ARBA" id="ARBA00004651"/>
    </source>
</evidence>
<accession>A0A3S9PUM8</accession>
<feature type="transmembrane region" description="Helical" evidence="6">
    <location>
        <begin position="67"/>
        <end position="88"/>
    </location>
</feature>
<evidence type="ECO:0000313" key="8">
    <source>
        <dbReference type="Proteomes" id="UP000280344"/>
    </source>
</evidence>
<keyword evidence="2" id="KW-1003">Cell membrane</keyword>
<protein>
    <recommendedName>
        <fullName evidence="9">MFS transporter</fullName>
    </recommendedName>
</protein>
<evidence type="ECO:0000313" key="7">
    <source>
        <dbReference type="EMBL" id="AZQ76055.1"/>
    </source>
</evidence>
<dbReference type="PANTHER" id="PTHR23513">
    <property type="entry name" value="INTEGRAL MEMBRANE EFFLUX PROTEIN-RELATED"/>
    <property type="match status" value="1"/>
</dbReference>